<feature type="region of interest" description="Disordered" evidence="8">
    <location>
        <begin position="165"/>
        <end position="191"/>
    </location>
</feature>
<dbReference type="InterPro" id="IPR043597">
    <property type="entry name" value="TPH_dom"/>
</dbReference>
<dbReference type="HOGENOM" id="CLU_042533_1_0_1"/>
<evidence type="ECO:0000256" key="5">
    <source>
        <dbReference type="ARBA" id="ARBA00023054"/>
    </source>
</evidence>
<dbReference type="InParanoid" id="H2UMU9"/>
<organism evidence="10 11">
    <name type="scientific">Takifugu rubripes</name>
    <name type="common">Japanese pufferfish</name>
    <name type="synonym">Fugu rubripes</name>
    <dbReference type="NCBI Taxonomy" id="31033"/>
    <lineage>
        <taxon>Eukaryota</taxon>
        <taxon>Metazoa</taxon>
        <taxon>Chordata</taxon>
        <taxon>Craniata</taxon>
        <taxon>Vertebrata</taxon>
        <taxon>Euteleostomi</taxon>
        <taxon>Actinopterygii</taxon>
        <taxon>Neopterygii</taxon>
        <taxon>Teleostei</taxon>
        <taxon>Neoteleostei</taxon>
        <taxon>Acanthomorphata</taxon>
        <taxon>Eupercaria</taxon>
        <taxon>Tetraodontiformes</taxon>
        <taxon>Tetradontoidea</taxon>
        <taxon>Tetraodontidae</taxon>
        <taxon>Takifugu</taxon>
    </lineage>
</organism>
<evidence type="ECO:0000256" key="4">
    <source>
        <dbReference type="ARBA" id="ARBA00022490"/>
    </source>
</evidence>
<gene>
    <name evidence="10" type="primary">tchp</name>
</gene>
<feature type="region of interest" description="Disordered" evidence="8">
    <location>
        <begin position="469"/>
        <end position="520"/>
    </location>
</feature>
<dbReference type="PANTHER" id="PTHR31183">
    <property type="entry name" value="TRICHOPLEIN KERATIN FILAMENT-BINDING PROTEIN FAMILY MEMBER"/>
    <property type="match status" value="1"/>
</dbReference>
<feature type="compositionally biased region" description="Basic and acidic residues" evidence="8">
    <location>
        <begin position="496"/>
        <end position="508"/>
    </location>
</feature>
<dbReference type="eggNOG" id="ENOG502QVSH">
    <property type="taxonomic scope" value="Eukaryota"/>
</dbReference>
<dbReference type="OMA" id="QNSHYFR"/>
<evidence type="ECO:0000259" key="9">
    <source>
        <dbReference type="Pfam" id="PF13868"/>
    </source>
</evidence>
<accession>H2UMU9</accession>
<dbReference type="GO" id="GO:0045095">
    <property type="term" value="C:keratin filament"/>
    <property type="evidence" value="ECO:0007669"/>
    <property type="project" value="TreeGrafter"/>
</dbReference>
<dbReference type="STRING" id="31033.ENSTRUP00000038270"/>
<dbReference type="Ensembl" id="ENSTRUT00000038407.3">
    <property type="protein sequence ID" value="ENSTRUP00000038270.2"/>
    <property type="gene ID" value="ENSTRUG00000014974.3"/>
</dbReference>
<keyword evidence="6" id="KW-0206">Cytoskeleton</keyword>
<keyword evidence="4" id="KW-0963">Cytoplasm</keyword>
<feature type="domain" description="Trichohyalin-plectin-homology" evidence="9">
    <location>
        <begin position="145"/>
        <end position="443"/>
    </location>
</feature>
<keyword evidence="11" id="KW-1185">Reference proteome</keyword>
<evidence type="ECO:0000256" key="8">
    <source>
        <dbReference type="SAM" id="MobiDB-lite"/>
    </source>
</evidence>
<comment type="similarity">
    <text evidence="2">Belongs to the TCHP family.</text>
</comment>
<dbReference type="GO" id="GO:0006915">
    <property type="term" value="P:apoptotic process"/>
    <property type="evidence" value="ECO:0007669"/>
    <property type="project" value="TreeGrafter"/>
</dbReference>
<evidence type="ECO:0000256" key="3">
    <source>
        <dbReference type="ARBA" id="ARBA00017328"/>
    </source>
</evidence>
<evidence type="ECO:0000256" key="2">
    <source>
        <dbReference type="ARBA" id="ARBA00010777"/>
    </source>
</evidence>
<reference evidence="10 11" key="1">
    <citation type="journal article" date="2011" name="Genome Biol. Evol.">
        <title>Integration of the genetic map and genome assembly of fugu facilitates insights into distinct features of genome evolution in teleosts and mammals.</title>
        <authorList>
            <person name="Kai W."/>
            <person name="Kikuchi K."/>
            <person name="Tohari S."/>
            <person name="Chew A.K."/>
            <person name="Tay A."/>
            <person name="Fujiwara A."/>
            <person name="Hosoya S."/>
            <person name="Suetake H."/>
            <person name="Naruse K."/>
            <person name="Brenner S."/>
            <person name="Suzuki Y."/>
            <person name="Venkatesh B."/>
        </authorList>
    </citation>
    <scope>NUCLEOTIDE SEQUENCE [LARGE SCALE GENOMIC DNA]</scope>
</reference>
<dbReference type="Pfam" id="PF13868">
    <property type="entry name" value="TPH"/>
    <property type="match status" value="1"/>
</dbReference>
<feature type="compositionally biased region" description="Low complexity" evidence="8">
    <location>
        <begin position="165"/>
        <end position="180"/>
    </location>
</feature>
<evidence type="ECO:0000313" key="10">
    <source>
        <dbReference type="Ensembl" id="ENSTRUP00000038270.2"/>
    </source>
</evidence>
<dbReference type="AlphaFoldDB" id="H2UMU9"/>
<dbReference type="FunCoup" id="H2UMU9">
    <property type="interactions" value="969"/>
</dbReference>
<reference evidence="10" key="2">
    <citation type="submission" date="2025-08" db="UniProtKB">
        <authorList>
            <consortium name="Ensembl"/>
        </authorList>
    </citation>
    <scope>IDENTIFICATION</scope>
</reference>
<comment type="subcellular location">
    <subcellularLocation>
        <location evidence="1">Cytoplasm</location>
        <location evidence="1">Cytoskeleton</location>
        <location evidence="1">Microtubule organizing center</location>
        <location evidence="1">Centrosome</location>
    </subcellularLocation>
</comment>
<evidence type="ECO:0000313" key="11">
    <source>
        <dbReference type="Proteomes" id="UP000005226"/>
    </source>
</evidence>
<dbReference type="GO" id="GO:0005813">
    <property type="term" value="C:centrosome"/>
    <property type="evidence" value="ECO:0007669"/>
    <property type="project" value="UniProtKB-SubCell"/>
</dbReference>
<reference evidence="10" key="3">
    <citation type="submission" date="2025-09" db="UniProtKB">
        <authorList>
            <consortium name="Ensembl"/>
        </authorList>
    </citation>
    <scope>IDENTIFICATION</scope>
</reference>
<proteinExistence type="inferred from homology"/>
<dbReference type="PANTHER" id="PTHR31183:SF2">
    <property type="entry name" value="TRICHOPLEIN KERATIN FILAMENT-BINDING PROTEIN"/>
    <property type="match status" value="1"/>
</dbReference>
<keyword evidence="5 7" id="KW-0175">Coiled coil</keyword>
<feature type="coiled-coil region" evidence="7">
    <location>
        <begin position="381"/>
        <end position="432"/>
    </location>
</feature>
<evidence type="ECO:0000256" key="6">
    <source>
        <dbReference type="ARBA" id="ARBA00023212"/>
    </source>
</evidence>
<name>H2UMU9_TAKRU</name>
<dbReference type="InterPro" id="IPR043596">
    <property type="entry name" value="CFAP53/TCHP"/>
</dbReference>
<protein>
    <recommendedName>
        <fullName evidence="3">Trichoplein keratin filament-binding protein</fullName>
    </recommendedName>
</protein>
<dbReference type="GeneTree" id="ENSGT01070000253867"/>
<evidence type="ECO:0000256" key="1">
    <source>
        <dbReference type="ARBA" id="ARBA00004300"/>
    </source>
</evidence>
<dbReference type="Proteomes" id="UP000005226">
    <property type="component" value="Chromosome 21"/>
</dbReference>
<sequence length="593" mass="71194">MALPTLSTRVPARSRSAGAHMAWQREREAERRQQWETHARYLREQSVGSQRRTIWSSIHSFNKSMSAYRKQYLKEEQEAHLEQRRNGLRTLLQEENNRLEAELKQLVPDRNTLRGQLLQKREQLRTAREERRKKLAEELLREHRRKNNPELRKVETELHKDHVVSQWQKQMSEKQQQQVSEQEEEQRFENEYERTRMEALERMKQAEEKRKADEQTRMEDLRKQMEELKLREEETAHLKEEQEALLVKQWQLEKIEEERRRVEEKQKKFEMRRFLLRQYRAQMRRRAEQVQEELEAEREMLAALLEGEGEEERRKSSRRERAIADVAWMKRVIEQQLQLEREREAEFDHLHRHQAQQVWEEQEAQWEKERKARERLMREVLAERQQQLRTRMQKNREAQEEAQKRREELVKELEKERTLRRQEKELRESRRTAWLQEIDAQVGSRHHCWNLIKIQFQFPVITVTVGGAEAPGATGGAKEDRGGRGGGSRGSSRSRGRVEVGDTKDGGERTPGQDTQQTSIGLDMTEHGCRVDLHSPFKFYPSLHQFGDHRHHDSCWGPEVRGPSPGMFHFPAKTDFYYALFFIVLIQNVTSCQ</sequence>
<evidence type="ECO:0000256" key="7">
    <source>
        <dbReference type="SAM" id="Coils"/>
    </source>
</evidence>